<name>A0ABW0IEU3_9BACT</name>
<feature type="compositionally biased region" description="Polar residues" evidence="1">
    <location>
        <begin position="379"/>
        <end position="397"/>
    </location>
</feature>
<keyword evidence="3" id="KW-1185">Reference proteome</keyword>
<reference evidence="3" key="1">
    <citation type="journal article" date="2019" name="Int. J. Syst. Evol. Microbiol.">
        <title>The Global Catalogue of Microorganisms (GCM) 10K type strain sequencing project: providing services to taxonomists for standard genome sequencing and annotation.</title>
        <authorList>
            <consortium name="The Broad Institute Genomics Platform"/>
            <consortium name="The Broad Institute Genome Sequencing Center for Infectious Disease"/>
            <person name="Wu L."/>
            <person name="Ma J."/>
        </authorList>
    </citation>
    <scope>NUCLEOTIDE SEQUENCE [LARGE SCALE GENOMIC DNA]</scope>
    <source>
        <strain evidence="3">CCUG 55250</strain>
    </source>
</reference>
<evidence type="ECO:0000313" key="2">
    <source>
        <dbReference type="EMBL" id="MFC5409882.1"/>
    </source>
</evidence>
<feature type="region of interest" description="Disordered" evidence="1">
    <location>
        <begin position="379"/>
        <end position="429"/>
    </location>
</feature>
<evidence type="ECO:0008006" key="4">
    <source>
        <dbReference type="Google" id="ProtNLM"/>
    </source>
</evidence>
<evidence type="ECO:0000313" key="3">
    <source>
        <dbReference type="Proteomes" id="UP001596106"/>
    </source>
</evidence>
<sequence length="429" mass="49070">MSYLDYIHHFWRKENLKAPFMGNEALLYFHLLEVSNDLDWPEVFPLSNPRICGILGLSPNTMKAARRRLIERNLIHYEAGTGRGDNGRYQILTPSVIIKQEKESKSDTLSDILPESYQKLTPYESEKLSEIDTFSDERNQNLTPNENEKIDKFANNETFIKKHPTFSTSPSSLGSSRKTIDRNIEENRDNINSSILNVNTILNSGVQLENQTPSQSASTSQPDPMHPGAHTVIPYITVGQQRISPDEIGILLKIRGVSHERIASFVEENRGKTYNDMDELRNLVRVWLRSSRPERAKPKLGIEEQIKNFRVELANYRRNNPNKYTDDFYKDFFEYWTTPNASVTLIRREKDNFFNLGQKLAYAYKNIWLPNLKRNETFTNNKSASGNPATGSGSGKTTGHVDFSQFINSDSGETNSEAVVEDTYGEVLK</sequence>
<proteinExistence type="predicted"/>
<protein>
    <recommendedName>
        <fullName evidence="4">Helix-turn-helix domain-containing protein</fullName>
    </recommendedName>
</protein>
<feature type="compositionally biased region" description="Acidic residues" evidence="1">
    <location>
        <begin position="419"/>
        <end position="429"/>
    </location>
</feature>
<accession>A0ABW0IEU3</accession>
<dbReference type="Proteomes" id="UP001596106">
    <property type="component" value="Unassembled WGS sequence"/>
</dbReference>
<evidence type="ECO:0000256" key="1">
    <source>
        <dbReference type="SAM" id="MobiDB-lite"/>
    </source>
</evidence>
<comment type="caution">
    <text evidence="2">The sequence shown here is derived from an EMBL/GenBank/DDBJ whole genome shotgun (WGS) entry which is preliminary data.</text>
</comment>
<dbReference type="RefSeq" id="WP_379844533.1">
    <property type="nucleotide sequence ID" value="NZ_JBHSMA010000002.1"/>
</dbReference>
<dbReference type="EMBL" id="JBHSMA010000002">
    <property type="protein sequence ID" value="MFC5409882.1"/>
    <property type="molecule type" value="Genomic_DNA"/>
</dbReference>
<feature type="compositionally biased region" description="Polar residues" evidence="1">
    <location>
        <begin position="405"/>
        <end position="417"/>
    </location>
</feature>
<gene>
    <name evidence="2" type="ORF">ACFPMF_11225</name>
</gene>
<organism evidence="2 3">
    <name type="scientific">Larkinella bovis</name>
    <dbReference type="NCBI Taxonomy" id="683041"/>
    <lineage>
        <taxon>Bacteria</taxon>
        <taxon>Pseudomonadati</taxon>
        <taxon>Bacteroidota</taxon>
        <taxon>Cytophagia</taxon>
        <taxon>Cytophagales</taxon>
        <taxon>Spirosomataceae</taxon>
        <taxon>Larkinella</taxon>
    </lineage>
</organism>